<evidence type="ECO:0000313" key="2">
    <source>
        <dbReference type="Proteomes" id="UP000050349"/>
    </source>
</evidence>
<dbReference type="SUPFAM" id="SSF143744">
    <property type="entry name" value="GlcG-like"/>
    <property type="match status" value="1"/>
</dbReference>
<dbReference type="RefSeq" id="WP_057397096.1">
    <property type="nucleotide sequence ID" value="NZ_LJXB01000068.1"/>
</dbReference>
<dbReference type="Pfam" id="PF03928">
    <property type="entry name" value="HbpS-like"/>
    <property type="match status" value="1"/>
</dbReference>
<dbReference type="PATRIC" id="fig|294.162.peg.1851"/>
<dbReference type="Gene3D" id="3.30.450.150">
    <property type="entry name" value="Haem-degrading domain"/>
    <property type="match status" value="1"/>
</dbReference>
<comment type="caution">
    <text evidence="1">The sequence shown here is derived from an EMBL/GenBank/DDBJ whole genome shotgun (WGS) entry which is preliminary data.</text>
</comment>
<organism evidence="1 2">
    <name type="scientific">Pseudomonas fluorescens</name>
    <dbReference type="NCBI Taxonomy" id="294"/>
    <lineage>
        <taxon>Bacteria</taxon>
        <taxon>Pseudomonadati</taxon>
        <taxon>Pseudomonadota</taxon>
        <taxon>Gammaproteobacteria</taxon>
        <taxon>Pseudomonadales</taxon>
        <taxon>Pseudomonadaceae</taxon>
        <taxon>Pseudomonas</taxon>
    </lineage>
</organism>
<dbReference type="PANTHER" id="PTHR34309">
    <property type="entry name" value="SLR1406 PROTEIN"/>
    <property type="match status" value="1"/>
</dbReference>
<dbReference type="AlphaFoldDB" id="A0A0P8XJT4"/>
<dbReference type="EMBL" id="LJXB01000068">
    <property type="protein sequence ID" value="KPU60451.1"/>
    <property type="molecule type" value="Genomic_DNA"/>
</dbReference>
<sequence>MKTKRVLGLADAELMLVASMEKATRENWKVSMAVVDEAGCLMTFRKLDGASVSSVQTAIEKARSAAVTRRPTKFFEDMVAEGRSGASMIHGVFPIEGGLPIVVEGEVVGGFAVSGLRSQLDIVLVETGLQALAAHQER</sequence>
<evidence type="ECO:0000313" key="1">
    <source>
        <dbReference type="EMBL" id="KPU60451.1"/>
    </source>
</evidence>
<dbReference type="InterPro" id="IPR005624">
    <property type="entry name" value="PduO/GlcC-like"/>
</dbReference>
<dbReference type="InterPro" id="IPR038084">
    <property type="entry name" value="PduO/GlcC-like_sf"/>
</dbReference>
<gene>
    <name evidence="1" type="ORF">AN403_4192</name>
</gene>
<accession>A0A0P8XJT4</accession>
<dbReference type="OrthoDB" id="9800768at2"/>
<protein>
    <recommendedName>
        <fullName evidence="3">Heme-binding protein</fullName>
    </recommendedName>
</protein>
<proteinExistence type="predicted"/>
<dbReference type="InterPro" id="IPR052517">
    <property type="entry name" value="GlcG_carb_metab_protein"/>
</dbReference>
<name>A0A0P8XJT4_PSEFL</name>
<dbReference type="PANTHER" id="PTHR34309:SF1">
    <property type="entry name" value="PROTEIN GLCG"/>
    <property type="match status" value="1"/>
</dbReference>
<dbReference type="Proteomes" id="UP000050349">
    <property type="component" value="Unassembled WGS sequence"/>
</dbReference>
<evidence type="ECO:0008006" key="3">
    <source>
        <dbReference type="Google" id="ProtNLM"/>
    </source>
</evidence>
<reference evidence="1 2" key="1">
    <citation type="submission" date="2015-09" db="EMBL/GenBank/DDBJ databases">
        <authorList>
            <person name="Jackson K.R."/>
            <person name="Lunt B.L."/>
            <person name="Fisher J.N.B."/>
            <person name="Gardner A.V."/>
            <person name="Bailey M.E."/>
            <person name="Deus L.M."/>
            <person name="Earl A.S."/>
            <person name="Gibby P.D."/>
            <person name="Hartmann K.A."/>
            <person name="Liu J.E."/>
            <person name="Manci A.M."/>
            <person name="Nielsen D.A."/>
            <person name="Solomon M.B."/>
            <person name="Breakwell D.P."/>
            <person name="Burnett S.H."/>
            <person name="Grose J.H."/>
        </authorList>
    </citation>
    <scope>NUCLEOTIDE SEQUENCE [LARGE SCALE GENOMIC DNA]</scope>
    <source>
        <strain evidence="1 2">S613</strain>
    </source>
</reference>